<evidence type="ECO:0000313" key="3">
    <source>
        <dbReference type="Proteomes" id="UP000253420"/>
    </source>
</evidence>
<evidence type="ECO:0000313" key="2">
    <source>
        <dbReference type="EMBL" id="RCS23459.1"/>
    </source>
</evidence>
<dbReference type="OrthoDB" id="9812459at2"/>
<accession>A0A368K250</accession>
<protein>
    <submittedName>
        <fullName evidence="2">Host attachment protein</fullName>
    </submittedName>
</protein>
<dbReference type="Proteomes" id="UP000253420">
    <property type="component" value="Unassembled WGS sequence"/>
</dbReference>
<sequence>MTEIRLEHDIWLLVADGEKALFLRNEGDAEYPNLEVVQKIHDENPPTREQGTDAPGRHADSTGPHKSSFEETDWHRIEKERFADQLAEWLYKLAHRDRFKKIVLVAPPPVLGTLRKELHKEVSARVAGEIPKTLTNHSVADIEQVLMNG</sequence>
<dbReference type="AlphaFoldDB" id="A0A368K250"/>
<dbReference type="InterPro" id="IPR041374">
    <property type="entry name" value="BaeRF_family12"/>
</dbReference>
<dbReference type="RefSeq" id="WP_114441072.1">
    <property type="nucleotide sequence ID" value="NZ_QOZG01000005.1"/>
</dbReference>
<dbReference type="Pfam" id="PF18856">
    <property type="entry name" value="baeRF_family12"/>
    <property type="match status" value="1"/>
</dbReference>
<reference evidence="2 3" key="1">
    <citation type="submission" date="2018-07" db="EMBL/GenBank/DDBJ databases">
        <title>The draft genome of Phyllobacterium salinisoli.</title>
        <authorList>
            <person name="Liu L."/>
            <person name="Li L."/>
            <person name="Zhang X."/>
            <person name="Liang L."/>
        </authorList>
    </citation>
    <scope>NUCLEOTIDE SEQUENCE [LARGE SCALE GENOMIC DNA]</scope>
    <source>
        <strain evidence="2 3">LLAN61</strain>
    </source>
</reference>
<gene>
    <name evidence="2" type="ORF">DUT91_14405</name>
</gene>
<keyword evidence="3" id="KW-1185">Reference proteome</keyword>
<proteinExistence type="predicted"/>
<dbReference type="EMBL" id="QOZG01000005">
    <property type="protein sequence ID" value="RCS23459.1"/>
    <property type="molecule type" value="Genomic_DNA"/>
</dbReference>
<organism evidence="2 3">
    <name type="scientific">Phyllobacterium salinisoli</name>
    <dbReference type="NCBI Taxonomy" id="1899321"/>
    <lineage>
        <taxon>Bacteria</taxon>
        <taxon>Pseudomonadati</taxon>
        <taxon>Pseudomonadota</taxon>
        <taxon>Alphaproteobacteria</taxon>
        <taxon>Hyphomicrobiales</taxon>
        <taxon>Phyllobacteriaceae</taxon>
        <taxon>Phyllobacterium</taxon>
    </lineage>
</organism>
<name>A0A368K250_9HYPH</name>
<evidence type="ECO:0000256" key="1">
    <source>
        <dbReference type="SAM" id="MobiDB-lite"/>
    </source>
</evidence>
<comment type="caution">
    <text evidence="2">The sequence shown here is derived from an EMBL/GenBank/DDBJ whole genome shotgun (WGS) entry which is preliminary data.</text>
</comment>
<feature type="region of interest" description="Disordered" evidence="1">
    <location>
        <begin position="41"/>
        <end position="73"/>
    </location>
</feature>